<dbReference type="Proteomes" id="UP000184066">
    <property type="component" value="Unassembled WGS sequence"/>
</dbReference>
<gene>
    <name evidence="1" type="ORF">SAMN05216200_107118</name>
</gene>
<proteinExistence type="predicted"/>
<name>A0A1M7TKH4_9RHOB</name>
<sequence>MRDVMFVRFDDEGAAARVKAWAGAGLRRAGLTARRARAAADRLADAAREAIGAIRGREAGADAEVMLVLRDDDGELAFEMVADGDRPVATLQDGAGPWEAIERRVAGDGVTCLRMRPAD</sequence>
<accession>A0A1M7TKH4</accession>
<protein>
    <submittedName>
        <fullName evidence="1">Uncharacterized protein</fullName>
    </submittedName>
</protein>
<dbReference type="RefSeq" id="WP_072747742.1">
    <property type="nucleotide sequence ID" value="NZ_FOHL01000007.1"/>
</dbReference>
<evidence type="ECO:0000313" key="1">
    <source>
        <dbReference type="EMBL" id="SHN71239.1"/>
    </source>
</evidence>
<dbReference type="AlphaFoldDB" id="A0A1M7TKH4"/>
<organism evidence="1 2">
    <name type="scientific">Oceanicella actignis</name>
    <dbReference type="NCBI Taxonomy" id="1189325"/>
    <lineage>
        <taxon>Bacteria</taxon>
        <taxon>Pseudomonadati</taxon>
        <taxon>Pseudomonadota</taxon>
        <taxon>Alphaproteobacteria</taxon>
        <taxon>Rhodobacterales</taxon>
        <taxon>Paracoccaceae</taxon>
        <taxon>Oceanicella</taxon>
    </lineage>
</organism>
<dbReference type="EMBL" id="FRDL01000007">
    <property type="protein sequence ID" value="SHN71239.1"/>
    <property type="molecule type" value="Genomic_DNA"/>
</dbReference>
<reference evidence="1 2" key="1">
    <citation type="submission" date="2016-12" db="EMBL/GenBank/DDBJ databases">
        <authorList>
            <person name="Song W.-J."/>
            <person name="Kurnit D.M."/>
        </authorList>
    </citation>
    <scope>NUCLEOTIDE SEQUENCE [LARGE SCALE GENOMIC DNA]</scope>
    <source>
        <strain evidence="1 2">CGMCC 1.10808</strain>
    </source>
</reference>
<keyword evidence="2" id="KW-1185">Reference proteome</keyword>
<evidence type="ECO:0000313" key="2">
    <source>
        <dbReference type="Proteomes" id="UP000184066"/>
    </source>
</evidence>